<dbReference type="PANTHER" id="PTHR35908">
    <property type="entry name" value="HYPOTHETICAL FUSION PROTEIN"/>
    <property type="match status" value="1"/>
</dbReference>
<name>A0A2W2BYP8_9ACTN</name>
<dbReference type="EMBL" id="POTW01000077">
    <property type="protein sequence ID" value="PZF80747.1"/>
    <property type="molecule type" value="Genomic_DNA"/>
</dbReference>
<dbReference type="AlphaFoldDB" id="A0A2W2BYP8"/>
<keyword evidence="3" id="KW-1185">Reference proteome</keyword>
<proteinExistence type="predicted"/>
<dbReference type="PANTHER" id="PTHR35908:SF1">
    <property type="entry name" value="CONSERVED PROTEIN"/>
    <property type="match status" value="1"/>
</dbReference>
<feature type="domain" description="Glyoxalase-like" evidence="1">
    <location>
        <begin position="124"/>
        <end position="226"/>
    </location>
</feature>
<dbReference type="InterPro" id="IPR041581">
    <property type="entry name" value="Glyoxalase_6"/>
</dbReference>
<accession>A0A2W2BYP8</accession>
<evidence type="ECO:0000259" key="1">
    <source>
        <dbReference type="Pfam" id="PF18029"/>
    </source>
</evidence>
<dbReference type="RefSeq" id="WP_111257263.1">
    <property type="nucleotide sequence ID" value="NZ_POTW01000077.1"/>
</dbReference>
<reference evidence="2 3" key="1">
    <citation type="submission" date="2018-01" db="EMBL/GenBank/DDBJ databases">
        <title>Draft genome sequence of Jiangella sp. GTF31.</title>
        <authorList>
            <person name="Sahin N."/>
            <person name="Ay H."/>
            <person name="Saygin H."/>
        </authorList>
    </citation>
    <scope>NUCLEOTIDE SEQUENCE [LARGE SCALE GENOMIC DNA]</scope>
    <source>
        <strain evidence="2 3">GTF31</strain>
    </source>
</reference>
<comment type="caution">
    <text evidence="2">The sequence shown here is derived from an EMBL/GenBank/DDBJ whole genome shotgun (WGS) entry which is preliminary data.</text>
</comment>
<dbReference type="Pfam" id="PF18029">
    <property type="entry name" value="Glyoxalase_6"/>
    <property type="match status" value="2"/>
</dbReference>
<dbReference type="Proteomes" id="UP000248764">
    <property type="component" value="Unassembled WGS sequence"/>
</dbReference>
<organism evidence="2 3">
    <name type="scientific">Jiangella anatolica</name>
    <dbReference type="NCBI Taxonomy" id="2670374"/>
    <lineage>
        <taxon>Bacteria</taxon>
        <taxon>Bacillati</taxon>
        <taxon>Actinomycetota</taxon>
        <taxon>Actinomycetes</taxon>
        <taxon>Jiangellales</taxon>
        <taxon>Jiangellaceae</taxon>
        <taxon>Jiangella</taxon>
    </lineage>
</organism>
<dbReference type="InterPro" id="IPR029068">
    <property type="entry name" value="Glyas_Bleomycin-R_OHBP_Dase"/>
</dbReference>
<gene>
    <name evidence="2" type="ORF">C1I92_24515</name>
</gene>
<dbReference type="Gene3D" id="3.10.180.10">
    <property type="entry name" value="2,3-Dihydroxybiphenyl 1,2-Dioxygenase, domain 1"/>
    <property type="match status" value="2"/>
</dbReference>
<feature type="domain" description="Glyoxalase-like" evidence="1">
    <location>
        <begin position="13"/>
        <end position="109"/>
    </location>
</feature>
<dbReference type="SUPFAM" id="SSF54593">
    <property type="entry name" value="Glyoxalase/Bleomycin resistance protein/Dihydroxybiphenyl dioxygenase"/>
    <property type="match status" value="2"/>
</dbReference>
<evidence type="ECO:0000313" key="2">
    <source>
        <dbReference type="EMBL" id="PZF80747.1"/>
    </source>
</evidence>
<sequence>MSQTPAVATWQALCLDASDQPRLAEFWAAAVGRRPDPHDPTHLRGDAEGEQIWVDAVPEPRTAKNRVHLDVETGDLDGLLALGATVLREPGDDISWHVMADSEGGEFCAFLRPGRPSLPGRLYEVVVDCADPHAQAAWWGELLGLAPEREPKEHYAALESGGRLPFDYLCFVPVPEPKTAKNRVHWDVEVADVALLTGRGATVLREPGGDISWHVLADPEGNEFCAFTVRT</sequence>
<protein>
    <recommendedName>
        <fullName evidence="1">Glyoxalase-like domain-containing protein</fullName>
    </recommendedName>
</protein>
<evidence type="ECO:0000313" key="3">
    <source>
        <dbReference type="Proteomes" id="UP000248764"/>
    </source>
</evidence>